<gene>
    <name evidence="2" type="ORF">PsAD2_01708</name>
</gene>
<feature type="transmembrane region" description="Helical" evidence="1">
    <location>
        <begin position="230"/>
        <end position="247"/>
    </location>
</feature>
<feature type="transmembrane region" description="Helical" evidence="1">
    <location>
        <begin position="186"/>
        <end position="210"/>
    </location>
</feature>
<feature type="transmembrane region" description="Helical" evidence="1">
    <location>
        <begin position="21"/>
        <end position="43"/>
    </location>
</feature>
<keyword evidence="1" id="KW-0812">Transmembrane</keyword>
<reference evidence="2 3" key="1">
    <citation type="journal article" date="2016" name="Front. Microbiol.">
        <title>Comparative Genomic Analysis Reveals a Diverse Repertoire of Genes Involved in Prokaryote-Eukaryote Interactions within the Pseudovibrio Genus.</title>
        <authorList>
            <person name="Romano S."/>
            <person name="Fernandez-Guerra A."/>
            <person name="Reen F.J."/>
            <person name="Glockner F.O."/>
            <person name="Crowley S.P."/>
            <person name="O'Sullivan O."/>
            <person name="Cotter P.D."/>
            <person name="Adams C."/>
            <person name="Dobson A.D."/>
            <person name="O'Gara F."/>
        </authorList>
    </citation>
    <scope>NUCLEOTIDE SEQUENCE [LARGE SCALE GENOMIC DNA]</scope>
    <source>
        <strain evidence="2 3">Ad2</strain>
    </source>
</reference>
<protein>
    <submittedName>
        <fullName evidence="2">Uncharacterized protein</fullName>
    </submittedName>
</protein>
<feature type="transmembrane region" description="Helical" evidence="1">
    <location>
        <begin position="135"/>
        <end position="153"/>
    </location>
</feature>
<evidence type="ECO:0000256" key="1">
    <source>
        <dbReference type="SAM" id="Phobius"/>
    </source>
</evidence>
<comment type="caution">
    <text evidence="2">The sequence shown here is derived from an EMBL/GenBank/DDBJ whole genome shotgun (WGS) entry which is preliminary data.</text>
</comment>
<dbReference type="STRING" id="989403.SAMN05421798_10956"/>
<name>A0A165ZGX9_9HYPH</name>
<keyword evidence="1" id="KW-1133">Transmembrane helix</keyword>
<dbReference type="Proteomes" id="UP000076577">
    <property type="component" value="Unassembled WGS sequence"/>
</dbReference>
<sequence>MLLLSYIWGGIMVFIERFREALLPFVVGGLSVILLAAIVFRILGEQPESNSYALLAEAFLQGRFDATRCFDLDCALFEEKIFVIFPPVPALIALPFVAIFGASFQHFIVLGTLCFTVTAVVWWQVSRVYQTDRQLAALLVLAFLFATPLQYSVLRADGIWFFAQAVAVMLTSLALWSALVKKNAWLVGLFIGLAFLSRQMSILYMPFFFVLMSSPDRSVFAINVESFRRFLKLAVFPACAILVYFAYNYARFGDPLQTGYAYIFPPEWEALRKPLTAWIEHRVQELGLFHRDYFLFNLVHFFVQGPDVEFSGRYLTQLSGFGDKGIALFIGAPFLFYFFLAQWSREYLFAVLTILLIAGLTLFYHSNGFSQYSVQRYTLDWLPLMMLFVVRTVRSVDKGIFALLVAQALFLSVVMQVLAFAVNV</sequence>
<proteinExistence type="predicted"/>
<feature type="transmembrane region" description="Helical" evidence="1">
    <location>
        <begin position="400"/>
        <end position="422"/>
    </location>
</feature>
<evidence type="ECO:0000313" key="2">
    <source>
        <dbReference type="EMBL" id="KZL19886.1"/>
    </source>
</evidence>
<feature type="transmembrane region" description="Helical" evidence="1">
    <location>
        <begin position="90"/>
        <end position="123"/>
    </location>
</feature>
<accession>A0A165ZGX9</accession>
<dbReference type="PATRIC" id="fig|989403.3.peg.1818"/>
<dbReference type="AlphaFoldDB" id="A0A165ZGX9"/>
<feature type="transmembrane region" description="Helical" evidence="1">
    <location>
        <begin position="159"/>
        <end position="179"/>
    </location>
</feature>
<dbReference type="EMBL" id="LMCB01000012">
    <property type="protein sequence ID" value="KZL19886.1"/>
    <property type="molecule type" value="Genomic_DNA"/>
</dbReference>
<feature type="transmembrane region" description="Helical" evidence="1">
    <location>
        <begin position="347"/>
        <end position="365"/>
    </location>
</feature>
<organism evidence="2 3">
    <name type="scientific">Pseudovibrio axinellae</name>
    <dbReference type="NCBI Taxonomy" id="989403"/>
    <lineage>
        <taxon>Bacteria</taxon>
        <taxon>Pseudomonadati</taxon>
        <taxon>Pseudomonadota</taxon>
        <taxon>Alphaproteobacteria</taxon>
        <taxon>Hyphomicrobiales</taxon>
        <taxon>Stappiaceae</taxon>
        <taxon>Pseudovibrio</taxon>
    </lineage>
</organism>
<keyword evidence="3" id="KW-1185">Reference proteome</keyword>
<keyword evidence="1" id="KW-0472">Membrane</keyword>
<evidence type="ECO:0000313" key="3">
    <source>
        <dbReference type="Proteomes" id="UP000076577"/>
    </source>
</evidence>
<feature type="transmembrane region" description="Helical" evidence="1">
    <location>
        <begin position="321"/>
        <end position="341"/>
    </location>
</feature>